<keyword evidence="3" id="KW-1185">Reference proteome</keyword>
<evidence type="ECO:0000313" key="3">
    <source>
        <dbReference type="Proteomes" id="UP000531594"/>
    </source>
</evidence>
<dbReference type="AlphaFoldDB" id="A0A7X0HWF1"/>
<proteinExistence type="predicted"/>
<dbReference type="Proteomes" id="UP000531594">
    <property type="component" value="Unassembled WGS sequence"/>
</dbReference>
<keyword evidence="1" id="KW-0472">Membrane</keyword>
<dbReference type="Pfam" id="PF19510">
    <property type="entry name" value="DUF6044"/>
    <property type="match status" value="1"/>
</dbReference>
<evidence type="ECO:0000313" key="2">
    <source>
        <dbReference type="EMBL" id="MBB6447167.1"/>
    </source>
</evidence>
<organism evidence="2 3">
    <name type="scientific">Bacillus benzoevorans</name>
    <dbReference type="NCBI Taxonomy" id="1456"/>
    <lineage>
        <taxon>Bacteria</taxon>
        <taxon>Bacillati</taxon>
        <taxon>Bacillota</taxon>
        <taxon>Bacilli</taxon>
        <taxon>Bacillales</taxon>
        <taxon>Bacillaceae</taxon>
        <taxon>Bacillus</taxon>
    </lineage>
</organism>
<reference evidence="2 3" key="1">
    <citation type="submission" date="2020-08" db="EMBL/GenBank/DDBJ databases">
        <title>Genomic Encyclopedia of Type Strains, Phase IV (KMG-IV): sequencing the most valuable type-strain genomes for metagenomic binning, comparative biology and taxonomic classification.</title>
        <authorList>
            <person name="Goeker M."/>
        </authorList>
    </citation>
    <scope>NUCLEOTIDE SEQUENCE [LARGE SCALE GENOMIC DNA]</scope>
    <source>
        <strain evidence="2 3">DSM 5391</strain>
    </source>
</reference>
<gene>
    <name evidence="2" type="ORF">HNR53_003846</name>
</gene>
<feature type="transmembrane region" description="Helical" evidence="1">
    <location>
        <begin position="130"/>
        <end position="163"/>
    </location>
</feature>
<dbReference type="EMBL" id="JACHGK010000018">
    <property type="protein sequence ID" value="MBB6447167.1"/>
    <property type="molecule type" value="Genomic_DNA"/>
</dbReference>
<protein>
    <recommendedName>
        <fullName evidence="4">Glycosyltransferase RgtA/B/C/D-like domain-containing protein</fullName>
    </recommendedName>
</protein>
<keyword evidence="1" id="KW-0812">Transmembrane</keyword>
<keyword evidence="1" id="KW-1133">Transmembrane helix</keyword>
<name>A0A7X0HWF1_9BACI</name>
<feature type="transmembrane region" description="Helical" evidence="1">
    <location>
        <begin position="175"/>
        <end position="202"/>
    </location>
</feature>
<dbReference type="InterPro" id="IPR046107">
    <property type="entry name" value="DUF6044"/>
</dbReference>
<feature type="transmembrane region" description="Helical" evidence="1">
    <location>
        <begin position="97"/>
        <end position="118"/>
    </location>
</feature>
<sequence>MSSWKSWSREKKQLFLAFILLILYLSPLFILGENAHIRVHDNLDSNIAWYKTLKNSGQLFGGINSVVPQVINGIPRNTYGTEFSGIQWLHHLFPSMLAYAISQSITRIVAFLGMYLLLKTYFVREKDGDWIRVWVSLALALTPFWPSGMLSTLGMPLALWAFLQIRSGKYSWKEWVTLILLPFYSSFVLGFFFFLAAMGGYYGSEIGS</sequence>
<comment type="caution">
    <text evidence="2">The sequence shown here is derived from an EMBL/GenBank/DDBJ whole genome shotgun (WGS) entry which is preliminary data.</text>
</comment>
<evidence type="ECO:0008006" key="4">
    <source>
        <dbReference type="Google" id="ProtNLM"/>
    </source>
</evidence>
<evidence type="ECO:0000256" key="1">
    <source>
        <dbReference type="SAM" id="Phobius"/>
    </source>
</evidence>
<accession>A0A7X0HWF1</accession>